<dbReference type="RefSeq" id="XP_028884860.1">
    <property type="nucleotide sequence ID" value="XM_029023664.1"/>
</dbReference>
<gene>
    <name evidence="1" type="ORF">TM35_000072180</name>
</gene>
<proteinExistence type="predicted"/>
<accession>A0A1X0P1G7</accession>
<dbReference type="VEuPathDB" id="TriTrypDB:TM35_000072180"/>
<dbReference type="GeneID" id="39983444"/>
<keyword evidence="2" id="KW-1185">Reference proteome</keyword>
<dbReference type="AlphaFoldDB" id="A0A1X0P1G7"/>
<evidence type="ECO:0000313" key="2">
    <source>
        <dbReference type="Proteomes" id="UP000192257"/>
    </source>
</evidence>
<comment type="caution">
    <text evidence="1">The sequence shown here is derived from an EMBL/GenBank/DDBJ whole genome shotgun (WGS) entry which is preliminary data.</text>
</comment>
<dbReference type="EMBL" id="NBCO01000007">
    <property type="protein sequence ID" value="ORC90794.1"/>
    <property type="molecule type" value="Genomic_DNA"/>
</dbReference>
<reference evidence="1 2" key="1">
    <citation type="submission" date="2017-03" db="EMBL/GenBank/DDBJ databases">
        <title>An alternative strategy for trypanosome survival in the mammalian bloodstream revealed through genome and transcriptome analysis of the ubiquitous bovine parasite Trypanosoma (Megatrypanum) theileri.</title>
        <authorList>
            <person name="Kelly S."/>
            <person name="Ivens A."/>
            <person name="Mott A."/>
            <person name="O'Neill E."/>
            <person name="Emms D."/>
            <person name="Macleod O."/>
            <person name="Voorheis P."/>
            <person name="Matthews J."/>
            <person name="Matthews K."/>
            <person name="Carrington M."/>
        </authorList>
    </citation>
    <scope>NUCLEOTIDE SEQUENCE [LARGE SCALE GENOMIC DNA]</scope>
    <source>
        <strain evidence="1">Edinburgh</strain>
    </source>
</reference>
<evidence type="ECO:0000313" key="1">
    <source>
        <dbReference type="EMBL" id="ORC90794.1"/>
    </source>
</evidence>
<organism evidence="1 2">
    <name type="scientific">Trypanosoma theileri</name>
    <dbReference type="NCBI Taxonomy" id="67003"/>
    <lineage>
        <taxon>Eukaryota</taxon>
        <taxon>Discoba</taxon>
        <taxon>Euglenozoa</taxon>
        <taxon>Kinetoplastea</taxon>
        <taxon>Metakinetoplastina</taxon>
        <taxon>Trypanosomatida</taxon>
        <taxon>Trypanosomatidae</taxon>
        <taxon>Trypanosoma</taxon>
    </lineage>
</organism>
<dbReference type="OrthoDB" id="9991797at2759"/>
<sequence>MVLPPRHVYSARVKNTTSKLVKLHATYAMPNNMEDVEVSVLIQPGESAVLQQKVVQVEHMELTAHIRCIAVDGAKLEAPFDGVNSPVKDYSVEIRSDGNILQLHGHP</sequence>
<dbReference type="Proteomes" id="UP000192257">
    <property type="component" value="Unassembled WGS sequence"/>
</dbReference>
<name>A0A1X0P1G7_9TRYP</name>
<protein>
    <submittedName>
        <fullName evidence="1">Uncharacterized protein</fullName>
    </submittedName>
</protein>